<dbReference type="InterPro" id="IPR010730">
    <property type="entry name" value="HET"/>
</dbReference>
<protein>
    <recommendedName>
        <fullName evidence="1">Heterokaryon incompatibility domain-containing protein</fullName>
    </recommendedName>
</protein>
<evidence type="ECO:0000313" key="3">
    <source>
        <dbReference type="Proteomes" id="UP001338125"/>
    </source>
</evidence>
<name>A0ABR0SY31_9HYPO</name>
<keyword evidence="3" id="KW-1185">Reference proteome</keyword>
<reference evidence="2 3" key="1">
    <citation type="submission" date="2024-01" db="EMBL/GenBank/DDBJ databases">
        <title>Complete genome of Cladobotryum mycophilum ATHUM6906.</title>
        <authorList>
            <person name="Christinaki A.C."/>
            <person name="Myridakis A.I."/>
            <person name="Kouvelis V.N."/>
        </authorList>
    </citation>
    <scope>NUCLEOTIDE SEQUENCE [LARGE SCALE GENOMIC DNA]</scope>
    <source>
        <strain evidence="2 3">ATHUM6906</strain>
    </source>
</reference>
<dbReference type="PANTHER" id="PTHR33112:SF16">
    <property type="entry name" value="HETEROKARYON INCOMPATIBILITY DOMAIN-CONTAINING PROTEIN"/>
    <property type="match status" value="1"/>
</dbReference>
<sequence length="659" mass="73498">MSALCVNCRRISPQALIDQRPVVLPSGIELTESGLQHVSDYTELAVSAKTCAMCTMLYQQLKGERLKQGRRHSIILTADKYSFDLDEPYQVAGMDALVEHSDIRASFHVFADPVDDASLSGDIAGRPIPLDPRSKQSFANIRSWLGNCSKNHTDCQPTPELFTSQKNGVAKSMFPTRLLYLGDLKSNRDICRLVDRSQVTGDYVALSYCWGMNQQLRTLSTNIASHLEQIKLADMPLTLREAVAATREIGISYLWIDALCIIQDDSSDWEREAPQMGEIYRNAYCTIAAAGSDSSAGGLFHSRQQPEGVVTIEYQPKPGRDPVLSGGSRTLHLYPIASNFVTEVEQSIWNTRGWILQERNLSRRLIIFGKGQTFFECQQSSIGEDGRDVTHYQNKRLGGGSIPQGSDWEWCLLVEDFTSRRLTYIQDRLFAIDGLARSFAAMRGAMYCAGLWVDHSPLHLLWYLKDDPSAETGTLSEDKSSKRAPSWSWGSVNGPVMWEPAILEARTECKLSLPADVADRHPGDIKVREARLSYQGNLISVDRHTHRISDDNGPTNLEGRLLYLIDIQTHPRCYALIGSSGERLGWAAFDDGDQVPGPFVAAFISRNHAEDETKTSINVLILKEVAGMTDEYVRVGVGELTKLKVSQTAEFKHKSICIR</sequence>
<gene>
    <name evidence="2" type="ORF">PT974_02124</name>
</gene>
<dbReference type="PANTHER" id="PTHR33112">
    <property type="entry name" value="DOMAIN PROTEIN, PUTATIVE-RELATED"/>
    <property type="match status" value="1"/>
</dbReference>
<evidence type="ECO:0000259" key="1">
    <source>
        <dbReference type="Pfam" id="PF06985"/>
    </source>
</evidence>
<dbReference type="EMBL" id="JAVFKD010000002">
    <property type="protein sequence ID" value="KAK5996782.1"/>
    <property type="molecule type" value="Genomic_DNA"/>
</dbReference>
<accession>A0ABR0SY31</accession>
<feature type="domain" description="Heterokaryon incompatibility" evidence="1">
    <location>
        <begin position="203"/>
        <end position="358"/>
    </location>
</feature>
<dbReference type="Pfam" id="PF06985">
    <property type="entry name" value="HET"/>
    <property type="match status" value="1"/>
</dbReference>
<dbReference type="Proteomes" id="UP001338125">
    <property type="component" value="Unassembled WGS sequence"/>
</dbReference>
<proteinExistence type="predicted"/>
<organism evidence="2 3">
    <name type="scientific">Cladobotryum mycophilum</name>
    <dbReference type="NCBI Taxonomy" id="491253"/>
    <lineage>
        <taxon>Eukaryota</taxon>
        <taxon>Fungi</taxon>
        <taxon>Dikarya</taxon>
        <taxon>Ascomycota</taxon>
        <taxon>Pezizomycotina</taxon>
        <taxon>Sordariomycetes</taxon>
        <taxon>Hypocreomycetidae</taxon>
        <taxon>Hypocreales</taxon>
        <taxon>Hypocreaceae</taxon>
        <taxon>Cladobotryum</taxon>
    </lineage>
</organism>
<comment type="caution">
    <text evidence="2">The sequence shown here is derived from an EMBL/GenBank/DDBJ whole genome shotgun (WGS) entry which is preliminary data.</text>
</comment>
<evidence type="ECO:0000313" key="2">
    <source>
        <dbReference type="EMBL" id="KAK5996782.1"/>
    </source>
</evidence>